<dbReference type="EMBL" id="AJTX02000009">
    <property type="protein sequence ID" value="KKI98296.1"/>
    <property type="molecule type" value="Genomic_DNA"/>
</dbReference>
<reference evidence="2" key="1">
    <citation type="submission" date="2012-04" db="EMBL/GenBank/DDBJ databases">
        <authorList>
            <person name="Borisov I.G."/>
            <person name="Ivanikova N.V."/>
            <person name="Pinevich A.V."/>
        </authorList>
    </citation>
    <scope>NUCLEOTIDE SEQUENCE</scope>
    <source>
        <strain evidence="2">CALU 1027</strain>
    </source>
</reference>
<feature type="domain" description="DUF6883" evidence="1">
    <location>
        <begin position="2"/>
        <end position="108"/>
    </location>
</feature>
<gene>
    <name evidence="2" type="ORF">PROH_19130</name>
</gene>
<dbReference type="InterPro" id="IPR049250">
    <property type="entry name" value="DUF6883"/>
</dbReference>
<dbReference type="Proteomes" id="UP000034681">
    <property type="component" value="Unassembled WGS sequence"/>
</dbReference>
<sequence length="109" mass="12231">MKLPNGHQAIIPRQKLTLYCLNPEHSSGKHKARVFKAILGITAQNVETLETLIQQAALEGAVAQQSQTPFGSQFKVDWPVPGYENVILRTLWEITEIQPQPRLISAFIK</sequence>
<dbReference type="AlphaFoldDB" id="A0A0M2PV89"/>
<dbReference type="RefSeq" id="WP_016925690.1">
    <property type="nucleotide sequence ID" value="NZ_KB235935.1"/>
</dbReference>
<dbReference type="STRING" id="317619.GCA_000332315_01297"/>
<dbReference type="Pfam" id="PF21814">
    <property type="entry name" value="DUF6883"/>
    <property type="match status" value="1"/>
</dbReference>
<evidence type="ECO:0000313" key="3">
    <source>
        <dbReference type="Proteomes" id="UP000034681"/>
    </source>
</evidence>
<evidence type="ECO:0000259" key="1">
    <source>
        <dbReference type="Pfam" id="PF21814"/>
    </source>
</evidence>
<accession>A0A0M2PV89</accession>
<name>A0A0M2PV89_PROHO</name>
<organism evidence="2 3">
    <name type="scientific">Prochlorothrix hollandica PCC 9006 = CALU 1027</name>
    <dbReference type="NCBI Taxonomy" id="317619"/>
    <lineage>
        <taxon>Bacteria</taxon>
        <taxon>Bacillati</taxon>
        <taxon>Cyanobacteriota</taxon>
        <taxon>Cyanophyceae</taxon>
        <taxon>Prochlorotrichales</taxon>
        <taxon>Prochlorotrichaceae</taxon>
        <taxon>Prochlorothrix</taxon>
    </lineage>
</organism>
<protein>
    <recommendedName>
        <fullName evidence="1">DUF6883 domain-containing protein</fullName>
    </recommendedName>
</protein>
<dbReference type="OrthoDB" id="5801353at2"/>
<comment type="caution">
    <text evidence="2">The sequence shown here is derived from an EMBL/GenBank/DDBJ whole genome shotgun (WGS) entry which is preliminary data.</text>
</comment>
<evidence type="ECO:0000313" key="2">
    <source>
        <dbReference type="EMBL" id="KKI98296.1"/>
    </source>
</evidence>
<keyword evidence="3" id="KW-1185">Reference proteome</keyword>
<proteinExistence type="predicted"/>